<comment type="caution">
    <text evidence="2">The sequence shown here is derived from an EMBL/GenBank/DDBJ whole genome shotgun (WGS) entry which is preliminary data.</text>
</comment>
<feature type="transmembrane region" description="Helical" evidence="1">
    <location>
        <begin position="160"/>
        <end position="182"/>
    </location>
</feature>
<evidence type="ECO:0000313" key="3">
    <source>
        <dbReference type="Proteomes" id="UP000298663"/>
    </source>
</evidence>
<dbReference type="EMBL" id="AZBU02000010">
    <property type="protein sequence ID" value="TKR62589.1"/>
    <property type="molecule type" value="Genomic_DNA"/>
</dbReference>
<feature type="transmembrane region" description="Helical" evidence="1">
    <location>
        <begin position="42"/>
        <end position="62"/>
    </location>
</feature>
<feature type="transmembrane region" description="Helical" evidence="1">
    <location>
        <begin position="128"/>
        <end position="148"/>
    </location>
</feature>
<keyword evidence="3" id="KW-1185">Reference proteome</keyword>
<feature type="transmembrane region" description="Helical" evidence="1">
    <location>
        <begin position="6"/>
        <end position="30"/>
    </location>
</feature>
<organism evidence="2 3">
    <name type="scientific">Steinernema carpocapsae</name>
    <name type="common">Entomopathogenic nematode</name>
    <dbReference type="NCBI Taxonomy" id="34508"/>
    <lineage>
        <taxon>Eukaryota</taxon>
        <taxon>Metazoa</taxon>
        <taxon>Ecdysozoa</taxon>
        <taxon>Nematoda</taxon>
        <taxon>Chromadorea</taxon>
        <taxon>Rhabditida</taxon>
        <taxon>Tylenchina</taxon>
        <taxon>Panagrolaimomorpha</taxon>
        <taxon>Strongyloidoidea</taxon>
        <taxon>Steinernematidae</taxon>
        <taxon>Steinernema</taxon>
    </lineage>
</organism>
<keyword evidence="1" id="KW-0812">Transmembrane</keyword>
<protein>
    <recommendedName>
        <fullName evidence="4">Serpentine receptor class gamma</fullName>
    </recommendedName>
</protein>
<name>A0A4U5M1M2_STECR</name>
<feature type="transmembrane region" description="Helical" evidence="1">
    <location>
        <begin position="82"/>
        <end position="107"/>
    </location>
</feature>
<sequence>MELTRLLIGLPNVMIVIFSGPVHARILYVFWTRPDFYKHQCYRIMTQMEILTCLLLPYYFFIEDILGTKPDMSLAWVDAYSITTDIALACTIVTVVCYIAIVAKLIYEKLHTGYVGISSHEKRILIQAVIKFLSDFSAQMCFMAILLVEGWGGSSRLVQIFSQLADFLSMFVSIAPVLYMVLNRSIRVAVLNKKTTVNVSLT</sequence>
<proteinExistence type="predicted"/>
<reference evidence="2 3" key="2">
    <citation type="journal article" date="2019" name="G3 (Bethesda)">
        <title>Hybrid Assembly of the Genome of the Entomopathogenic Nematode Steinernema carpocapsae Identifies the X-Chromosome.</title>
        <authorList>
            <person name="Serra L."/>
            <person name="Macchietto M."/>
            <person name="Macias-Munoz A."/>
            <person name="McGill C.J."/>
            <person name="Rodriguez I.M."/>
            <person name="Rodriguez B."/>
            <person name="Murad R."/>
            <person name="Mortazavi A."/>
        </authorList>
    </citation>
    <scope>NUCLEOTIDE SEQUENCE [LARGE SCALE GENOMIC DNA]</scope>
    <source>
        <strain evidence="2 3">ALL</strain>
    </source>
</reference>
<evidence type="ECO:0008006" key="4">
    <source>
        <dbReference type="Google" id="ProtNLM"/>
    </source>
</evidence>
<dbReference type="Proteomes" id="UP000298663">
    <property type="component" value="Unassembled WGS sequence"/>
</dbReference>
<evidence type="ECO:0000313" key="2">
    <source>
        <dbReference type="EMBL" id="TKR62589.1"/>
    </source>
</evidence>
<accession>A0A4U5M1M2</accession>
<gene>
    <name evidence="2" type="ORF">L596_026523</name>
</gene>
<reference evidence="2 3" key="1">
    <citation type="journal article" date="2015" name="Genome Biol.">
        <title>Comparative genomics of Steinernema reveals deeply conserved gene regulatory networks.</title>
        <authorList>
            <person name="Dillman A.R."/>
            <person name="Macchietto M."/>
            <person name="Porter C.F."/>
            <person name="Rogers A."/>
            <person name="Williams B."/>
            <person name="Antoshechkin I."/>
            <person name="Lee M.M."/>
            <person name="Goodwin Z."/>
            <person name="Lu X."/>
            <person name="Lewis E.E."/>
            <person name="Goodrich-Blair H."/>
            <person name="Stock S.P."/>
            <person name="Adams B.J."/>
            <person name="Sternberg P.W."/>
            <person name="Mortazavi A."/>
        </authorList>
    </citation>
    <scope>NUCLEOTIDE SEQUENCE [LARGE SCALE GENOMIC DNA]</scope>
    <source>
        <strain evidence="2 3">ALL</strain>
    </source>
</reference>
<evidence type="ECO:0000256" key="1">
    <source>
        <dbReference type="SAM" id="Phobius"/>
    </source>
</evidence>
<dbReference type="AlphaFoldDB" id="A0A4U5M1M2"/>
<keyword evidence="1" id="KW-1133">Transmembrane helix</keyword>
<keyword evidence="1" id="KW-0472">Membrane</keyword>